<evidence type="ECO:0000313" key="3">
    <source>
        <dbReference type="Proteomes" id="UP000309676"/>
    </source>
</evidence>
<evidence type="ECO:0000313" key="2">
    <source>
        <dbReference type="EMBL" id="TLS49390.1"/>
    </source>
</evidence>
<feature type="region of interest" description="Disordered" evidence="1">
    <location>
        <begin position="23"/>
        <end position="72"/>
    </location>
</feature>
<accession>A0A5R9G5I0</accession>
<keyword evidence="3" id="KW-1185">Reference proteome</keyword>
<sequence>MRKEQQFQPPKVISHQPIQFETAQSWNPGKGNLNHPGTGNDGANFPGTNPHHDGKNGIGNGVWKERRGRGNR</sequence>
<name>A0A5R9G5I0_9BACL</name>
<organism evidence="2 3">
    <name type="scientific">Paenibacillus antri</name>
    <dbReference type="NCBI Taxonomy" id="2582848"/>
    <lineage>
        <taxon>Bacteria</taxon>
        <taxon>Bacillati</taxon>
        <taxon>Bacillota</taxon>
        <taxon>Bacilli</taxon>
        <taxon>Bacillales</taxon>
        <taxon>Paenibacillaceae</taxon>
        <taxon>Paenibacillus</taxon>
    </lineage>
</organism>
<evidence type="ECO:0000256" key="1">
    <source>
        <dbReference type="SAM" id="MobiDB-lite"/>
    </source>
</evidence>
<gene>
    <name evidence="2" type="ORF">FE782_25055</name>
</gene>
<comment type="caution">
    <text evidence="2">The sequence shown here is derived from an EMBL/GenBank/DDBJ whole genome shotgun (WGS) entry which is preliminary data.</text>
</comment>
<proteinExistence type="predicted"/>
<dbReference type="OrthoDB" id="2627000at2"/>
<dbReference type="AlphaFoldDB" id="A0A5R9G5I0"/>
<reference evidence="2 3" key="1">
    <citation type="submission" date="2019-05" db="EMBL/GenBank/DDBJ databases">
        <authorList>
            <person name="Narsing Rao M.P."/>
            <person name="Li W.J."/>
        </authorList>
    </citation>
    <scope>NUCLEOTIDE SEQUENCE [LARGE SCALE GENOMIC DNA]</scope>
    <source>
        <strain evidence="2 3">SYSU_K30003</strain>
    </source>
</reference>
<protein>
    <submittedName>
        <fullName evidence="2">Uncharacterized protein</fullName>
    </submittedName>
</protein>
<dbReference type="RefSeq" id="WP_138197107.1">
    <property type="nucleotide sequence ID" value="NZ_VCIW01000021.1"/>
</dbReference>
<dbReference type="Proteomes" id="UP000309676">
    <property type="component" value="Unassembled WGS sequence"/>
</dbReference>
<dbReference type="EMBL" id="VCIW01000021">
    <property type="protein sequence ID" value="TLS49390.1"/>
    <property type="molecule type" value="Genomic_DNA"/>
</dbReference>